<gene>
    <name evidence="8" type="ORF">B0A81_04210</name>
</gene>
<organism evidence="8 9">
    <name type="scientific">Flavobacterium plurextorum</name>
    <dbReference type="NCBI Taxonomy" id="1114867"/>
    <lineage>
        <taxon>Bacteria</taxon>
        <taxon>Pseudomonadati</taxon>
        <taxon>Bacteroidota</taxon>
        <taxon>Flavobacteriia</taxon>
        <taxon>Flavobacteriales</taxon>
        <taxon>Flavobacteriaceae</taxon>
        <taxon>Flavobacterium</taxon>
    </lineage>
</organism>
<evidence type="ECO:0000256" key="1">
    <source>
        <dbReference type="ARBA" id="ARBA00004651"/>
    </source>
</evidence>
<evidence type="ECO:0000259" key="7">
    <source>
        <dbReference type="Pfam" id="PF00884"/>
    </source>
</evidence>
<feature type="transmembrane region" description="Helical" evidence="6">
    <location>
        <begin position="55"/>
        <end position="76"/>
    </location>
</feature>
<feature type="domain" description="Sulfatase N-terminal" evidence="7">
    <location>
        <begin position="282"/>
        <end position="564"/>
    </location>
</feature>
<evidence type="ECO:0000313" key="9">
    <source>
        <dbReference type="Proteomes" id="UP000198381"/>
    </source>
</evidence>
<dbReference type="InterPro" id="IPR017850">
    <property type="entry name" value="Alkaline_phosphatase_core_sf"/>
</dbReference>
<comment type="subcellular location">
    <subcellularLocation>
        <location evidence="1">Cell membrane</location>
        <topology evidence="1">Multi-pass membrane protein</topology>
    </subcellularLocation>
</comment>
<dbReference type="SUPFAM" id="SSF53649">
    <property type="entry name" value="Alkaline phosphatase-like"/>
    <property type="match status" value="1"/>
</dbReference>
<feature type="transmembrane region" description="Helical" evidence="6">
    <location>
        <begin position="12"/>
        <end position="35"/>
    </location>
</feature>
<reference evidence="8 9" key="1">
    <citation type="submission" date="2016-11" db="EMBL/GenBank/DDBJ databases">
        <title>Whole genomes of Flavobacteriaceae.</title>
        <authorList>
            <person name="Stine C."/>
            <person name="Li C."/>
            <person name="Tadesse D."/>
        </authorList>
    </citation>
    <scope>NUCLEOTIDE SEQUENCE [LARGE SCALE GENOMIC DNA]</scope>
    <source>
        <strain evidence="8 9">CCUG 60112</strain>
    </source>
</reference>
<evidence type="ECO:0000256" key="4">
    <source>
        <dbReference type="ARBA" id="ARBA00022989"/>
    </source>
</evidence>
<feature type="transmembrane region" description="Helical" evidence="6">
    <location>
        <begin position="181"/>
        <end position="199"/>
    </location>
</feature>
<keyword evidence="5 6" id="KW-0472">Membrane</keyword>
<dbReference type="PANTHER" id="PTHR47371">
    <property type="entry name" value="LIPOTEICHOIC ACID SYNTHASE"/>
    <property type="match status" value="1"/>
</dbReference>
<sequence length="653" mass="76176">MFYKINISPRYNLLFAFLYWFLTFSFILRLVLIIWQYDEVSFNLFVIIRTLLTGLFFDIGTISYVLIPSLLYYFIFPNKWIGSWLDKTLVWFFTSLIIFILVFTFFAEITFWDEFKTRFNFIAVDYLIYTHEVVANIQESYPLPMLVSGVLMITSIILFVFYKKNIIKNTFHSKVSIKDRIITLSTGTAITLFFTFFITNEQAEWSKNRYNSEISKSGIYSFFAAFRNNQMVYNEFYTAINDKIIFDVIRGKLGDKSSKFQSEGLSIYRTITDTTNKEPSKKNVVFILAESFSGSFMKEFGNTQNITPFLDSLAQKSIFFENLYATGTRTVRGMEAVTLCIPPTPGQSIVKRPENQNLYTISNVFKRKGYNANFFYGGDGYFDNMNAYFGGNGFTIYDRGRGSILSDKIKTIRNNINDDEVTFENAWGICDQDIYSKMIRVADEHHKNDKPFFNFVMTTSNHRPFTYPNNTIDIPSGTGREGAVKYTDYAIKKMFEKAKKKPWFKNTVFIIIADHCASSAGKDEIDVANYHIPAFIVNFPEELNQKVNKQCSQIDFFPTFFAMMNWSYESNFFGKNVLESNFEERALVGTYRKLALMKKDKVMILSDQKKQTFYTWNKTDNSLKPLPMNKSFLNETISWYQTADYLFTNKLLK</sequence>
<dbReference type="InterPro" id="IPR050448">
    <property type="entry name" value="OpgB/LTA_synthase_biosynth"/>
</dbReference>
<name>A0ABX4CZB4_9FLAO</name>
<feature type="transmembrane region" description="Helical" evidence="6">
    <location>
        <begin position="88"/>
        <end position="112"/>
    </location>
</feature>
<dbReference type="PIRSF" id="PIRSF005091">
    <property type="entry name" value="Mmb_sulf_HI1246"/>
    <property type="match status" value="1"/>
</dbReference>
<comment type="caution">
    <text evidence="8">The sequence shown here is derived from an EMBL/GenBank/DDBJ whole genome shotgun (WGS) entry which is preliminary data.</text>
</comment>
<keyword evidence="9" id="KW-1185">Reference proteome</keyword>
<dbReference type="InterPro" id="IPR000917">
    <property type="entry name" value="Sulfatase_N"/>
</dbReference>
<protein>
    <submittedName>
        <fullName evidence="8">Sulfatase</fullName>
    </submittedName>
</protein>
<keyword evidence="3 6" id="KW-0812">Transmembrane</keyword>
<dbReference type="EMBL" id="MUHD01000006">
    <property type="protein sequence ID" value="OXB10218.1"/>
    <property type="molecule type" value="Genomic_DNA"/>
</dbReference>
<evidence type="ECO:0000256" key="3">
    <source>
        <dbReference type="ARBA" id="ARBA00022692"/>
    </source>
</evidence>
<evidence type="ECO:0000256" key="6">
    <source>
        <dbReference type="SAM" id="Phobius"/>
    </source>
</evidence>
<dbReference type="CDD" id="cd16015">
    <property type="entry name" value="LTA_synthase"/>
    <property type="match status" value="1"/>
</dbReference>
<dbReference type="PANTHER" id="PTHR47371:SF3">
    <property type="entry name" value="PHOSPHOGLYCEROL TRANSFERASE I"/>
    <property type="match status" value="1"/>
</dbReference>
<dbReference type="Proteomes" id="UP000198381">
    <property type="component" value="Unassembled WGS sequence"/>
</dbReference>
<dbReference type="Pfam" id="PF00884">
    <property type="entry name" value="Sulfatase"/>
    <property type="match status" value="1"/>
</dbReference>
<dbReference type="Gene3D" id="3.30.1120.80">
    <property type="match status" value="1"/>
</dbReference>
<evidence type="ECO:0000313" key="8">
    <source>
        <dbReference type="EMBL" id="OXB10218.1"/>
    </source>
</evidence>
<evidence type="ECO:0000256" key="5">
    <source>
        <dbReference type="ARBA" id="ARBA00023136"/>
    </source>
</evidence>
<keyword evidence="2" id="KW-1003">Cell membrane</keyword>
<evidence type="ECO:0000256" key="2">
    <source>
        <dbReference type="ARBA" id="ARBA00022475"/>
    </source>
</evidence>
<proteinExistence type="predicted"/>
<dbReference type="Gene3D" id="3.40.720.10">
    <property type="entry name" value="Alkaline Phosphatase, subunit A"/>
    <property type="match status" value="1"/>
</dbReference>
<accession>A0ABX4CZB4</accession>
<feature type="transmembrane region" description="Helical" evidence="6">
    <location>
        <begin position="141"/>
        <end position="161"/>
    </location>
</feature>
<dbReference type="InterPro" id="IPR012160">
    <property type="entry name" value="LtaS-like"/>
</dbReference>
<keyword evidence="4 6" id="KW-1133">Transmembrane helix</keyword>